<keyword evidence="9" id="KW-1185">Reference proteome</keyword>
<keyword evidence="2 3" id="KW-0663">Pyridoxal phosphate</keyword>
<reference evidence="9" key="1">
    <citation type="submission" date="2016-10" db="EMBL/GenBank/DDBJ databases">
        <authorList>
            <person name="Varghese N."/>
            <person name="Submissions S."/>
        </authorList>
    </citation>
    <scope>NUCLEOTIDE SEQUENCE [LARGE SCALE GENOMIC DNA]</scope>
    <source>
        <strain evidence="9">DSM 44437</strain>
    </source>
</reference>
<evidence type="ECO:0000313" key="9">
    <source>
        <dbReference type="Proteomes" id="UP000199503"/>
    </source>
</evidence>
<dbReference type="PANTHER" id="PTHR43727:SF2">
    <property type="entry name" value="GROUP IV DECARBOXYLASE"/>
    <property type="match status" value="1"/>
</dbReference>
<dbReference type="SUPFAM" id="SSF51419">
    <property type="entry name" value="PLP-binding barrel"/>
    <property type="match status" value="1"/>
</dbReference>
<evidence type="ECO:0000259" key="6">
    <source>
        <dbReference type="Pfam" id="PF00278"/>
    </source>
</evidence>
<proteinExistence type="inferred from homology"/>
<dbReference type="AlphaFoldDB" id="A0A1H9V6P8"/>
<dbReference type="GO" id="GO:0008836">
    <property type="term" value="F:diaminopimelate decarboxylase activity"/>
    <property type="evidence" value="ECO:0007669"/>
    <property type="project" value="TreeGrafter"/>
</dbReference>
<dbReference type="Pfam" id="PF00278">
    <property type="entry name" value="Orn_DAP_Arg_deC"/>
    <property type="match status" value="1"/>
</dbReference>
<dbReference type="STRING" id="65499.SAMN04488000_11738"/>
<comment type="similarity">
    <text evidence="4">Belongs to the Orn/Lys/Arg decarboxylase class-II family.</text>
</comment>
<dbReference type="EMBL" id="FOFV01000017">
    <property type="protein sequence ID" value="SES16917.1"/>
    <property type="molecule type" value="Genomic_DNA"/>
</dbReference>
<feature type="domain" description="Orn/DAP/Arg decarboxylase 2 C-terminal" evidence="6">
    <location>
        <begin position="114"/>
        <end position="463"/>
    </location>
</feature>
<dbReference type="GO" id="GO:0009089">
    <property type="term" value="P:lysine biosynthetic process via diaminopimelate"/>
    <property type="evidence" value="ECO:0007669"/>
    <property type="project" value="TreeGrafter"/>
</dbReference>
<comment type="cofactor">
    <cofactor evidence="1 3">
        <name>pyridoxal 5'-phosphate</name>
        <dbReference type="ChEBI" id="CHEBI:597326"/>
    </cofactor>
</comment>
<evidence type="ECO:0000313" key="8">
    <source>
        <dbReference type="EMBL" id="SES16917.1"/>
    </source>
</evidence>
<feature type="region of interest" description="Disordered" evidence="5">
    <location>
        <begin position="1"/>
        <end position="98"/>
    </location>
</feature>
<dbReference type="InterPro" id="IPR029066">
    <property type="entry name" value="PLP-binding_barrel"/>
</dbReference>
<dbReference type="RefSeq" id="WP_177230051.1">
    <property type="nucleotide sequence ID" value="NZ_FOFV01000017.1"/>
</dbReference>
<dbReference type="InterPro" id="IPR009006">
    <property type="entry name" value="Ala_racemase/Decarboxylase_C"/>
</dbReference>
<accession>A0A1H9V6P8</accession>
<evidence type="ECO:0000256" key="4">
    <source>
        <dbReference type="RuleBase" id="RU003737"/>
    </source>
</evidence>
<evidence type="ECO:0000256" key="3">
    <source>
        <dbReference type="PIRSR" id="PIRSR600183-50"/>
    </source>
</evidence>
<feature type="modified residue" description="N6-(pyridoxal phosphate)lysine" evidence="3">
    <location>
        <position position="143"/>
    </location>
</feature>
<evidence type="ECO:0000256" key="2">
    <source>
        <dbReference type="ARBA" id="ARBA00022898"/>
    </source>
</evidence>
<dbReference type="PRINTS" id="PR01179">
    <property type="entry name" value="ODADCRBXLASE"/>
</dbReference>
<gene>
    <name evidence="8" type="ORF">SAMN04488000_11738</name>
</gene>
<organism evidence="8 9">
    <name type="scientific">Lentzea albida</name>
    <dbReference type="NCBI Taxonomy" id="65499"/>
    <lineage>
        <taxon>Bacteria</taxon>
        <taxon>Bacillati</taxon>
        <taxon>Actinomycetota</taxon>
        <taxon>Actinomycetes</taxon>
        <taxon>Pseudonocardiales</taxon>
        <taxon>Pseudonocardiaceae</taxon>
        <taxon>Lentzea</taxon>
    </lineage>
</organism>
<name>A0A1H9V6P8_9PSEU</name>
<protein>
    <submittedName>
        <fullName evidence="8">Diaminopimelate decarboxylase</fullName>
    </submittedName>
</protein>
<dbReference type="InterPro" id="IPR000183">
    <property type="entry name" value="Orn/DAP/Arg_de-COase"/>
</dbReference>
<dbReference type="Gene3D" id="2.40.37.10">
    <property type="entry name" value="Lyase, Ornithine Decarboxylase, Chain A, domain 1"/>
    <property type="match status" value="1"/>
</dbReference>
<dbReference type="Proteomes" id="UP000199503">
    <property type="component" value="Unassembled WGS sequence"/>
</dbReference>
<dbReference type="SUPFAM" id="SSF50621">
    <property type="entry name" value="Alanine racemase C-terminal domain-like"/>
    <property type="match status" value="1"/>
</dbReference>
<evidence type="ECO:0000256" key="1">
    <source>
        <dbReference type="ARBA" id="ARBA00001933"/>
    </source>
</evidence>
<evidence type="ECO:0000256" key="5">
    <source>
        <dbReference type="SAM" id="MobiDB-lite"/>
    </source>
</evidence>
<sequence length="510" mass="51649">MTAVTAAGAGTVAGAAGEPGATAAGTASDSVAAAATDSEATTHNPAATTDNPATTANNPAATAARATHAPATPSAHNPSATASNTAPTPAAPSTNTHPTPLAERIAELAGTPAYVYDLDAVEAAHIDLRRALPHPSVLYYSLKANPHPAVVGTLARLGCRAEVSSDGEVDAALQAGVPPDQVLLTGPGKSAAVLEHALGLGVTRFSVDSPTDLRAVGESAARHGVEAKCLLRVNADEGVAGTGLTMTGTASQFGADASWVAADPGSFVGHAAATVTGLHLYMGSNFVDEDALLRQFEVAVDLATSLAGRLGRFEEIDLGGGFGAPYAHRGVRPRFPGLAARLSALLDRRLPGWRDGAPRIAFESGRHLVGDSGVLVARVVDVKRSKGELFVVLDTGVNHLGGMSGLRRLPRLAPDVVSVGAREPGEVTATLVGPLCTPLDTLGRGLRMPAVRPGDLVVVPNVGAYGLTASLIGFLGHTPPAEVVVRGDSVLDVSRLRLVRGAGQLPVHSG</sequence>
<feature type="domain" description="Orn/DAP/Arg decarboxylase 2 N-terminal" evidence="7">
    <location>
        <begin position="119"/>
        <end position="369"/>
    </location>
</feature>
<feature type="active site" description="Proton donor" evidence="3">
    <location>
        <position position="436"/>
    </location>
</feature>
<dbReference type="InterPro" id="IPR022643">
    <property type="entry name" value="De-COase2_C"/>
</dbReference>
<evidence type="ECO:0000259" key="7">
    <source>
        <dbReference type="Pfam" id="PF02784"/>
    </source>
</evidence>
<dbReference type="InterPro" id="IPR022644">
    <property type="entry name" value="De-COase2_N"/>
</dbReference>
<dbReference type="Pfam" id="PF02784">
    <property type="entry name" value="Orn_Arg_deC_N"/>
    <property type="match status" value="1"/>
</dbReference>
<dbReference type="PANTHER" id="PTHR43727">
    <property type="entry name" value="DIAMINOPIMELATE DECARBOXYLASE"/>
    <property type="match status" value="1"/>
</dbReference>
<dbReference type="Gene3D" id="3.20.20.10">
    <property type="entry name" value="Alanine racemase"/>
    <property type="match status" value="1"/>
</dbReference>